<feature type="non-terminal residue" evidence="1">
    <location>
        <position position="1"/>
    </location>
</feature>
<dbReference type="AlphaFoldDB" id="X0TQT7"/>
<comment type="caution">
    <text evidence="1">The sequence shown here is derived from an EMBL/GenBank/DDBJ whole genome shotgun (WGS) entry which is preliminary data.</text>
</comment>
<accession>X0TQT7</accession>
<name>X0TQT7_9ZZZZ</name>
<protein>
    <submittedName>
        <fullName evidence="1">Uncharacterized protein</fullName>
    </submittedName>
</protein>
<evidence type="ECO:0000313" key="1">
    <source>
        <dbReference type="EMBL" id="GAF78465.1"/>
    </source>
</evidence>
<organism evidence="1">
    <name type="scientific">marine sediment metagenome</name>
    <dbReference type="NCBI Taxonomy" id="412755"/>
    <lineage>
        <taxon>unclassified sequences</taxon>
        <taxon>metagenomes</taxon>
        <taxon>ecological metagenomes</taxon>
    </lineage>
</organism>
<reference evidence="1" key="1">
    <citation type="journal article" date="2014" name="Front. Microbiol.">
        <title>High frequency of phylogenetically diverse reductive dehalogenase-homologous genes in deep subseafloor sedimentary metagenomes.</title>
        <authorList>
            <person name="Kawai M."/>
            <person name="Futagami T."/>
            <person name="Toyoda A."/>
            <person name="Takaki Y."/>
            <person name="Nishi S."/>
            <person name="Hori S."/>
            <person name="Arai W."/>
            <person name="Tsubouchi T."/>
            <person name="Morono Y."/>
            <person name="Uchiyama I."/>
            <person name="Ito T."/>
            <person name="Fujiyama A."/>
            <person name="Inagaki F."/>
            <person name="Takami H."/>
        </authorList>
    </citation>
    <scope>NUCLEOTIDE SEQUENCE</scope>
    <source>
        <strain evidence="1">Expedition CK06-06</strain>
    </source>
</reference>
<sequence length="220" mass="26432">PTLGRNGNLLAYTVSPTNMKYFKDVKNVVTLESFMKKENKVFVRAMTIMKYMKEAEYVNVRKFITTHSEYSKSWKKVYEPLANELEFANEYIKTNGNRSVNQSYYSTNMFEDSCYEVAKEHDLFDYDFLDKVKSIEKYFNGLEILEYLDTRKLIKDFPYIAIAKYIRNHNKAVRSVKQFKKLNPYYYVMFNEEEIEFLKTNEKEYEFVKEKQNVELKKVS</sequence>
<proteinExistence type="predicted"/>
<gene>
    <name evidence="1" type="ORF">S01H1_01221</name>
</gene>
<dbReference type="EMBL" id="BARS01000513">
    <property type="protein sequence ID" value="GAF78465.1"/>
    <property type="molecule type" value="Genomic_DNA"/>
</dbReference>